<dbReference type="PANTHER" id="PTHR47505">
    <property type="entry name" value="DNA UTILIZATION PROTEIN YHGH"/>
    <property type="match status" value="1"/>
</dbReference>
<protein>
    <submittedName>
        <fullName evidence="2">Competence protein ComF</fullName>
    </submittedName>
</protein>
<dbReference type="EMBL" id="JMGO02000012">
    <property type="protein sequence ID" value="KXU79191.1"/>
    <property type="molecule type" value="Genomic_DNA"/>
</dbReference>
<evidence type="ECO:0000256" key="1">
    <source>
        <dbReference type="ARBA" id="ARBA00008007"/>
    </source>
</evidence>
<dbReference type="Gene3D" id="3.40.50.2020">
    <property type="match status" value="1"/>
</dbReference>
<dbReference type="InterPro" id="IPR029057">
    <property type="entry name" value="PRTase-like"/>
</dbReference>
<dbReference type="CDD" id="cd06223">
    <property type="entry name" value="PRTases_typeI"/>
    <property type="match status" value="1"/>
</dbReference>
<gene>
    <name evidence="2" type="ORF">LCR_01015</name>
</gene>
<dbReference type="InterPro" id="IPR000836">
    <property type="entry name" value="PRTase_dom"/>
</dbReference>
<dbReference type="OrthoDB" id="9793412at2"/>
<comment type="caution">
    <text evidence="2">The sequence shown here is derived from an EMBL/GenBank/DDBJ whole genome shotgun (WGS) entry which is preliminary data.</text>
</comment>
<organism evidence="2 3">
    <name type="scientific">Aeromonas enteropelogenes</name>
    <name type="common">Aeromonas trota</name>
    <dbReference type="NCBI Taxonomy" id="29489"/>
    <lineage>
        <taxon>Bacteria</taxon>
        <taxon>Pseudomonadati</taxon>
        <taxon>Pseudomonadota</taxon>
        <taxon>Gammaproteobacteria</taxon>
        <taxon>Aeromonadales</taxon>
        <taxon>Aeromonadaceae</taxon>
        <taxon>Aeromonas</taxon>
    </lineage>
</organism>
<accession>A0A175VEW3</accession>
<dbReference type="Proteomes" id="UP000078435">
    <property type="component" value="Unassembled WGS sequence"/>
</dbReference>
<dbReference type="RefSeq" id="WP_061477080.1">
    <property type="nucleotide sequence ID" value="NZ_JAAKHO010000023.1"/>
</dbReference>
<evidence type="ECO:0000313" key="2">
    <source>
        <dbReference type="EMBL" id="KXU79191.1"/>
    </source>
</evidence>
<comment type="similarity">
    <text evidence="1">Belongs to the ComF/GntX family.</text>
</comment>
<dbReference type="InterPro" id="IPR051910">
    <property type="entry name" value="ComF/GntX_DNA_util-trans"/>
</dbReference>
<reference evidence="2 3" key="1">
    <citation type="submission" date="2016-02" db="EMBL/GenBank/DDBJ databases">
        <title>Draft genome sequence of Aeromonas trota strain 1999lcr isolated from cerebrospinal fluid (CSF).</title>
        <authorList>
            <person name="Dallagassa C.B."/>
            <person name="Prediger K.C."/>
            <person name="Weiss V.A."/>
            <person name="Assis F.E."/>
            <person name="Baura V."/>
            <person name="Cruz L.M."/>
            <person name="Souza E.M."/>
            <person name="Pedrosa F.O."/>
            <person name="Fadel-Picheth C.M."/>
        </authorList>
    </citation>
    <scope>NUCLEOTIDE SEQUENCE [LARGE SCALE GENOMIC DNA]</scope>
    <source>
        <strain evidence="2 3">1999lcr</strain>
    </source>
</reference>
<dbReference type="STRING" id="29489.VL01_17590"/>
<name>A0A175VEW3_AEREN</name>
<dbReference type="SUPFAM" id="SSF53271">
    <property type="entry name" value="PRTase-like"/>
    <property type="match status" value="1"/>
</dbReference>
<evidence type="ECO:0000313" key="3">
    <source>
        <dbReference type="Proteomes" id="UP000078435"/>
    </source>
</evidence>
<dbReference type="PANTHER" id="PTHR47505:SF1">
    <property type="entry name" value="DNA UTILIZATION PROTEIN YHGH"/>
    <property type="match status" value="1"/>
</dbReference>
<sequence>MLKRLLVKASPLLGSHSDWQGSCLLCHQPCDAEPLLCSWCREALRQPHPRCRLCAAPLPEYMKESQWVCGRCQRRPPPWERLQVIGDYQTPYPLLIPRLKYAGQTLLAPLLARLLADHLDQSDPPEAIIPVPLHWWRHWWRGFNQAEEIGRALGEITGIPLDQRLLQRIKATPQQTRLTAGQRRRNLRGAFRVSSHQYRHVALLDDVVTTGATAGQLTRLLHESGITKVEVWAICRTLKHIK</sequence>
<dbReference type="AlphaFoldDB" id="A0A175VEW3"/>
<proteinExistence type="inferred from homology"/>